<dbReference type="InterPro" id="IPR050595">
    <property type="entry name" value="Bact_response_regulator"/>
</dbReference>
<dbReference type="Gene3D" id="3.40.50.2300">
    <property type="match status" value="1"/>
</dbReference>
<dbReference type="PANTHER" id="PTHR44591:SF18">
    <property type="entry name" value="REGULATORY PROTEIN"/>
    <property type="match status" value="1"/>
</dbReference>
<dbReference type="SUPFAM" id="SSF52172">
    <property type="entry name" value="CheY-like"/>
    <property type="match status" value="1"/>
</dbReference>
<evidence type="ECO:0000313" key="4">
    <source>
        <dbReference type="EMBL" id="CAA9336837.1"/>
    </source>
</evidence>
<dbReference type="AlphaFoldDB" id="A0A6J4LNX0"/>
<dbReference type="EMBL" id="CADCTV010000509">
    <property type="protein sequence ID" value="CAA9336837.1"/>
    <property type="molecule type" value="Genomic_DNA"/>
</dbReference>
<dbReference type="PROSITE" id="PS50110">
    <property type="entry name" value="RESPONSE_REGULATORY"/>
    <property type="match status" value="1"/>
</dbReference>
<organism evidence="4">
    <name type="scientific">uncultured Gemmatimonadota bacterium</name>
    <dbReference type="NCBI Taxonomy" id="203437"/>
    <lineage>
        <taxon>Bacteria</taxon>
        <taxon>Pseudomonadati</taxon>
        <taxon>Gemmatimonadota</taxon>
        <taxon>environmental samples</taxon>
    </lineage>
</organism>
<name>A0A6J4LNX0_9BACT</name>
<evidence type="ECO:0000256" key="2">
    <source>
        <dbReference type="PROSITE-ProRule" id="PRU00169"/>
    </source>
</evidence>
<evidence type="ECO:0000259" key="3">
    <source>
        <dbReference type="PROSITE" id="PS50110"/>
    </source>
</evidence>
<dbReference type="PANTHER" id="PTHR44591">
    <property type="entry name" value="STRESS RESPONSE REGULATOR PROTEIN 1"/>
    <property type="match status" value="1"/>
</dbReference>
<feature type="domain" description="Response regulatory" evidence="3">
    <location>
        <begin position="31"/>
        <end position="147"/>
    </location>
</feature>
<dbReference type="GO" id="GO:0000160">
    <property type="term" value="P:phosphorelay signal transduction system"/>
    <property type="evidence" value="ECO:0007669"/>
    <property type="project" value="InterPro"/>
</dbReference>
<dbReference type="SMART" id="SM00448">
    <property type="entry name" value="REC"/>
    <property type="match status" value="1"/>
</dbReference>
<accession>A0A6J4LNX0</accession>
<keyword evidence="1" id="KW-0597">Phosphoprotein</keyword>
<dbReference type="InterPro" id="IPR011006">
    <property type="entry name" value="CheY-like_superfamily"/>
</dbReference>
<dbReference type="InterPro" id="IPR001789">
    <property type="entry name" value="Sig_transdc_resp-reg_receiver"/>
</dbReference>
<comment type="caution">
    <text evidence="2">Lacks conserved residue(s) required for the propagation of feature annotation.</text>
</comment>
<sequence>MTNASIAAPRRWPARPGRPPLIPSAVPSADTVVVADSHEDCRALYAMVLRHAGFEVLEAETGEEAIRLAFARRPVAVVMAAVMRGVNGFRAMEVLKDHGDTEHIPVLVVSSVCGDGYEQRAQAAGCSAYLMKPCSPQCLLDEVRRCAAAPLSA</sequence>
<protein>
    <recommendedName>
        <fullName evidence="3">Response regulatory domain-containing protein</fullName>
    </recommendedName>
</protein>
<proteinExistence type="predicted"/>
<evidence type="ECO:0000256" key="1">
    <source>
        <dbReference type="ARBA" id="ARBA00022553"/>
    </source>
</evidence>
<gene>
    <name evidence="4" type="ORF">AVDCRST_MAG89-2431</name>
</gene>
<reference evidence="4" key="1">
    <citation type="submission" date="2020-02" db="EMBL/GenBank/DDBJ databases">
        <authorList>
            <person name="Meier V. D."/>
        </authorList>
    </citation>
    <scope>NUCLEOTIDE SEQUENCE</scope>
    <source>
        <strain evidence="4">AVDCRST_MAG89</strain>
    </source>
</reference>
<dbReference type="Pfam" id="PF00072">
    <property type="entry name" value="Response_reg"/>
    <property type="match status" value="1"/>
</dbReference>